<reference evidence="2" key="2">
    <citation type="submission" date="2021-04" db="EMBL/GenBank/DDBJ databases">
        <authorList>
            <person name="Gilroy R."/>
        </authorList>
    </citation>
    <scope>NUCLEOTIDE SEQUENCE</scope>
    <source>
        <strain evidence="2">ChiSxjej5B17-1746</strain>
    </source>
</reference>
<gene>
    <name evidence="2" type="ORF">H9874_05895</name>
</gene>
<feature type="domain" description="Aminoglycoside phosphotransferase" evidence="1">
    <location>
        <begin position="29"/>
        <end position="205"/>
    </location>
</feature>
<protein>
    <submittedName>
        <fullName evidence="2">Aminoglycoside phosphotransferase family protein</fullName>
    </submittedName>
</protein>
<proteinExistence type="predicted"/>
<dbReference type="InterPro" id="IPR011009">
    <property type="entry name" value="Kinase-like_dom_sf"/>
</dbReference>
<dbReference type="Pfam" id="PF01636">
    <property type="entry name" value="APH"/>
    <property type="match status" value="1"/>
</dbReference>
<name>A0A9D1U916_9BACT</name>
<dbReference type="InterPro" id="IPR002575">
    <property type="entry name" value="Aminoglycoside_PTrfase"/>
</dbReference>
<evidence type="ECO:0000313" key="2">
    <source>
        <dbReference type="EMBL" id="HIW78658.1"/>
    </source>
</evidence>
<evidence type="ECO:0000313" key="3">
    <source>
        <dbReference type="Proteomes" id="UP000824264"/>
    </source>
</evidence>
<organism evidence="2 3">
    <name type="scientific">Candidatus Bilophila faecipullorum</name>
    <dbReference type="NCBI Taxonomy" id="2838482"/>
    <lineage>
        <taxon>Bacteria</taxon>
        <taxon>Pseudomonadati</taxon>
        <taxon>Thermodesulfobacteriota</taxon>
        <taxon>Desulfovibrionia</taxon>
        <taxon>Desulfovibrionales</taxon>
        <taxon>Desulfovibrionaceae</taxon>
        <taxon>Bilophila</taxon>
    </lineage>
</organism>
<sequence>MCVSPVNTIRDLSGHSGCRVMLCQAGGDPFIRKQSTSFAYNERLKRQLLKQKHFNMDAVRTPAVLGAGYDGGFFYFDMEYIPARKMAESIEHLDIEDILHFLDMLFESLPLRRKKPGARAAALFSRKIGAVTRNLPRREATVLEAVRKLRNFDFSTVPHSYCCGDLTLENILVTENRRIYLIDFLDSFYNSWMIDVAKLFQDLEFRWSYRSLPKDIHRELKLRIAKEVLVKKVVDLEEGVSKLYMIYHIILLNTLRILPYTHDTPTLRYLDRTMGDVMKRIDVIKEYL</sequence>
<dbReference type="Proteomes" id="UP000824264">
    <property type="component" value="Unassembled WGS sequence"/>
</dbReference>
<dbReference type="SUPFAM" id="SSF56112">
    <property type="entry name" value="Protein kinase-like (PK-like)"/>
    <property type="match status" value="1"/>
</dbReference>
<dbReference type="AlphaFoldDB" id="A0A9D1U916"/>
<reference evidence="2" key="1">
    <citation type="journal article" date="2021" name="PeerJ">
        <title>Extensive microbial diversity within the chicken gut microbiome revealed by metagenomics and culture.</title>
        <authorList>
            <person name="Gilroy R."/>
            <person name="Ravi A."/>
            <person name="Getino M."/>
            <person name="Pursley I."/>
            <person name="Horton D.L."/>
            <person name="Alikhan N.F."/>
            <person name="Baker D."/>
            <person name="Gharbi K."/>
            <person name="Hall N."/>
            <person name="Watson M."/>
            <person name="Adriaenssens E.M."/>
            <person name="Foster-Nyarko E."/>
            <person name="Jarju S."/>
            <person name="Secka A."/>
            <person name="Antonio M."/>
            <person name="Oren A."/>
            <person name="Chaudhuri R.R."/>
            <person name="La Ragione R."/>
            <person name="Hildebrand F."/>
            <person name="Pallen M.J."/>
        </authorList>
    </citation>
    <scope>NUCLEOTIDE SEQUENCE</scope>
    <source>
        <strain evidence="2">ChiSxjej5B17-1746</strain>
    </source>
</reference>
<accession>A0A9D1U916</accession>
<comment type="caution">
    <text evidence="2">The sequence shown here is derived from an EMBL/GenBank/DDBJ whole genome shotgun (WGS) entry which is preliminary data.</text>
</comment>
<dbReference type="Gene3D" id="3.90.1200.10">
    <property type="match status" value="1"/>
</dbReference>
<dbReference type="EMBL" id="DXGI01000216">
    <property type="protein sequence ID" value="HIW78658.1"/>
    <property type="molecule type" value="Genomic_DNA"/>
</dbReference>
<evidence type="ECO:0000259" key="1">
    <source>
        <dbReference type="Pfam" id="PF01636"/>
    </source>
</evidence>